<dbReference type="Proteomes" id="UP000198650">
    <property type="component" value="Unassembled WGS sequence"/>
</dbReference>
<dbReference type="InterPro" id="IPR043993">
    <property type="entry name" value="T4SS_pilin"/>
</dbReference>
<gene>
    <name evidence="3" type="ORF">SAMN05192569_10389</name>
</gene>
<keyword evidence="1" id="KW-0812">Transmembrane</keyword>
<dbReference type="EMBL" id="FOJS01000038">
    <property type="protein sequence ID" value="SFA52737.1"/>
    <property type="molecule type" value="Genomic_DNA"/>
</dbReference>
<dbReference type="STRING" id="186116.SAMN05192569_10389"/>
<feature type="chain" id="PRO_5011721339" description="TrbC/VIRB2 family protein" evidence="2">
    <location>
        <begin position="32"/>
        <end position="130"/>
    </location>
</feature>
<accession>A0A1I0TM19</accession>
<organism evidence="3 4">
    <name type="scientific">Parageobacillus thermantarcticus</name>
    <dbReference type="NCBI Taxonomy" id="186116"/>
    <lineage>
        <taxon>Bacteria</taxon>
        <taxon>Bacillati</taxon>
        <taxon>Bacillota</taxon>
        <taxon>Bacilli</taxon>
        <taxon>Bacillales</taxon>
        <taxon>Anoxybacillaceae</taxon>
        <taxon>Parageobacillus</taxon>
    </lineage>
</organism>
<proteinExistence type="predicted"/>
<feature type="transmembrane region" description="Helical" evidence="1">
    <location>
        <begin position="65"/>
        <end position="86"/>
    </location>
</feature>
<evidence type="ECO:0000256" key="2">
    <source>
        <dbReference type="SAM" id="SignalP"/>
    </source>
</evidence>
<reference evidence="4" key="1">
    <citation type="submission" date="2016-10" db="EMBL/GenBank/DDBJ databases">
        <authorList>
            <person name="Varghese N."/>
            <person name="Submissions S."/>
        </authorList>
    </citation>
    <scope>NUCLEOTIDE SEQUENCE [LARGE SCALE GENOMIC DNA]</scope>
    <source>
        <strain evidence="4">M1</strain>
    </source>
</reference>
<dbReference type="OrthoDB" id="2888272at2"/>
<feature type="transmembrane region" description="Helical" evidence="1">
    <location>
        <begin position="98"/>
        <end position="118"/>
    </location>
</feature>
<keyword evidence="4" id="KW-1185">Reference proteome</keyword>
<keyword evidence="1" id="KW-1133">Transmembrane helix</keyword>
<keyword evidence="1" id="KW-0472">Membrane</keyword>
<protein>
    <recommendedName>
        <fullName evidence="5">TrbC/VIRB2 family protein</fullName>
    </recommendedName>
</protein>
<evidence type="ECO:0000256" key="1">
    <source>
        <dbReference type="SAM" id="Phobius"/>
    </source>
</evidence>
<feature type="signal peptide" evidence="2">
    <location>
        <begin position="1"/>
        <end position="31"/>
    </location>
</feature>
<dbReference type="AlphaFoldDB" id="A0A1I0TM19"/>
<evidence type="ECO:0000313" key="3">
    <source>
        <dbReference type="EMBL" id="SFA52737.1"/>
    </source>
</evidence>
<name>A0A1I0TM19_9BACL</name>
<dbReference type="RefSeq" id="WP_090950944.1">
    <property type="nucleotide sequence ID" value="NZ_FOJS01000038.1"/>
</dbReference>
<sequence>MRKIVQALTAFLLAFVAVIGIAFTDPSPAGATSVDPKTYLEKSGIKTQSNSTAGQNELIKDANSIMIVIYILSGFWILICFIYAGLKLSASQHNPQNRTAGLIGLAFAGIGAFVVFQAREIAGYIASLGM</sequence>
<dbReference type="Pfam" id="PF18895">
    <property type="entry name" value="T4SS_pilin"/>
    <property type="match status" value="1"/>
</dbReference>
<evidence type="ECO:0000313" key="4">
    <source>
        <dbReference type="Proteomes" id="UP000198650"/>
    </source>
</evidence>
<evidence type="ECO:0008006" key="5">
    <source>
        <dbReference type="Google" id="ProtNLM"/>
    </source>
</evidence>
<keyword evidence="2" id="KW-0732">Signal</keyword>